<evidence type="ECO:0000256" key="6">
    <source>
        <dbReference type="ARBA" id="ARBA00037968"/>
    </source>
</evidence>
<evidence type="ECO:0000313" key="10">
    <source>
        <dbReference type="EMBL" id="ORY79765.1"/>
    </source>
</evidence>
<evidence type="ECO:0000256" key="1">
    <source>
        <dbReference type="ARBA" id="ARBA00004141"/>
    </source>
</evidence>
<evidence type="ECO:0000313" key="11">
    <source>
        <dbReference type="Proteomes" id="UP000193467"/>
    </source>
</evidence>
<keyword evidence="5 8" id="KW-0472">Membrane</keyword>
<dbReference type="STRING" id="106004.A0A1Y2FA65"/>
<feature type="transmembrane region" description="Helical" evidence="8">
    <location>
        <begin position="153"/>
        <end position="172"/>
    </location>
</feature>
<proteinExistence type="inferred from homology"/>
<evidence type="ECO:0000256" key="5">
    <source>
        <dbReference type="ARBA" id="ARBA00023136"/>
    </source>
</evidence>
<dbReference type="InterPro" id="IPR020846">
    <property type="entry name" value="MFS_dom"/>
</dbReference>
<evidence type="ECO:0000256" key="7">
    <source>
        <dbReference type="SAM" id="MobiDB-lite"/>
    </source>
</evidence>
<feature type="region of interest" description="Disordered" evidence="7">
    <location>
        <begin position="1590"/>
        <end position="1636"/>
    </location>
</feature>
<keyword evidence="3 8" id="KW-0812">Transmembrane</keyword>
<keyword evidence="11" id="KW-1185">Reference proteome</keyword>
<dbReference type="Pfam" id="PF07690">
    <property type="entry name" value="MFS_1"/>
    <property type="match status" value="1"/>
</dbReference>
<feature type="transmembrane region" description="Helical" evidence="8">
    <location>
        <begin position="184"/>
        <end position="205"/>
    </location>
</feature>
<protein>
    <recommendedName>
        <fullName evidence="9">Major facilitator superfamily (MFS) profile domain-containing protein</fullName>
    </recommendedName>
</protein>
<comment type="caution">
    <text evidence="10">The sequence shown here is derived from an EMBL/GenBank/DDBJ whole genome shotgun (WGS) entry which is preliminary data.</text>
</comment>
<evidence type="ECO:0000259" key="9">
    <source>
        <dbReference type="PROSITE" id="PS50850"/>
    </source>
</evidence>
<dbReference type="OrthoDB" id="2535907at2759"/>
<reference evidence="10 11" key="1">
    <citation type="submission" date="2016-07" db="EMBL/GenBank/DDBJ databases">
        <title>Pervasive Adenine N6-methylation of Active Genes in Fungi.</title>
        <authorList>
            <consortium name="DOE Joint Genome Institute"/>
            <person name="Mondo S.J."/>
            <person name="Dannebaum R.O."/>
            <person name="Kuo R.C."/>
            <person name="Labutti K."/>
            <person name="Haridas S."/>
            <person name="Kuo A."/>
            <person name="Salamov A."/>
            <person name="Ahrendt S.R."/>
            <person name="Lipzen A."/>
            <person name="Sullivan W."/>
            <person name="Andreopoulos W.B."/>
            <person name="Clum A."/>
            <person name="Lindquist E."/>
            <person name="Daum C."/>
            <person name="Ramamoorthy G.K."/>
            <person name="Gryganskyi A."/>
            <person name="Culley D."/>
            <person name="Magnuson J.K."/>
            <person name="James T.Y."/>
            <person name="O'Malley M.A."/>
            <person name="Stajich J.E."/>
            <person name="Spatafora J.W."/>
            <person name="Visel A."/>
            <person name="Grigoriev I.V."/>
        </authorList>
    </citation>
    <scope>NUCLEOTIDE SEQUENCE [LARGE SCALE GENOMIC DNA]</scope>
    <source>
        <strain evidence="10 11">62-1032</strain>
    </source>
</reference>
<dbReference type="Gene3D" id="1.20.1250.20">
    <property type="entry name" value="MFS general substrate transporter like domains"/>
    <property type="match status" value="1"/>
</dbReference>
<evidence type="ECO:0000256" key="2">
    <source>
        <dbReference type="ARBA" id="ARBA00022448"/>
    </source>
</evidence>
<evidence type="ECO:0000256" key="8">
    <source>
        <dbReference type="SAM" id="Phobius"/>
    </source>
</evidence>
<gene>
    <name evidence="10" type="ORF">BCR35DRAFT_325264</name>
</gene>
<dbReference type="InParanoid" id="A0A1Y2FA65"/>
<sequence length="1636" mass="176505">MPASSDESTKDAAFAHEMESPAAAHDKALALLSEKHVAFDINSPEALAVKRKIDLHILPCLVLTVLLQNLDKATLSYAAIMGLKTDLKLTPSEYSWAGSLIYFGFLFWEIPCHALLQRVPSISRYSAFTVVIWGAIVCCHAACKNFAGLAVCRLLLGVAECSVTPAFVILTSNYYTPQEQITRVAWWFGTAAWAQIFGGIIAYGIYHAPSFQWQALFLLFGLLTIIHGVFLWFKLADSPAHCSFLTEEEKVIALERVRVGKTGSETWAFNKAQLVEALLDPRVYLFFLMMVCTGLPNGGVGAFGPTIISGFGFSVANTTLLGMAPGLSEFIGIVIAVNMARITGSRAWTGFTMIMVAVIGIIMMLVISPAHIYARFAGYCLLYWWPIVVIFVISFLSSCVSGTTKKLVFNCAYNIGYSVGNILGPQTFRGTDAPNYYIAKYVMLSFIVVSGFVVLAIWGIHKKWNNDRDRQDAEDERNGIVHEKLENEEFLDRTDRQQTAFRRLSELSAGSAMCRYEVARLSLPPQSRLSYFDSMEHPRPALPPSKRSRKVPKLTVEEQEPSITSTRQEMAAFVESLARGQICSPAWSCTNLLALPTPAAPPAPSLLGPPYSGPSATPSITVSHLTGSPTSPKPRLTFTLDLPAFNTPASISHLDFSPCGCYLLAVTTSLAEDVLTVFEQRDGCINNWAICWSERVERFGEDAAAGSNAKRFVGLRWIGEPRNWFPAPESTDGTPSKRPIFCAPPRSPPVVGAAFIVILSSSELLFVHLPRNTPLLPLTVVLPLHPPPPHLELTLSALPTAPTYSASSATTLPDASPQTAIDALVANLVDGMPSNGPSPSVVAGALGIGNIEGATGGDALKEELRAAEAGMNASKLGMKRRITRGAVGVARAQKAPELGETLFLIATTSKSVSSSPRVATPTPRPPPTKVAEAPAATMLDLTSASSPDDFSNEFTDFSALDEAFGGPSIPPPKPLEPSAEIAAGTAEGARQGDEDQEKRVDLCELRVQMNAMEGPRLMIRPLPPVHLSDPMDANNSNASGELTHLEWLEDIELPRSDSTDSQTSVDLRLLAVSASALDDGALPSSSMSSWAFSNEPVLLSEAFGRLESKKGDATIGAREWTARRAASTSFEGLVPFVHPRAGPTFASFGVGETKQVKDGSISTKVLWLSSSTLEPLASLGETQLPGSAIFSGVAYSANRGLVCATPFSEQPSARPVLAAAPLAASSSGTSGHRRRQTGAYPYARADLPSTLASRLVLALARQLDSSDLIGRVIGLKDDAQTLAIVRRVRDMLQGILPPPRQLENSALMLELLGLTTTLYCASPTLFLRGSIAADIIKLATLVRAFRRCEKKERGAPPTDTGYRCESDAVWPLIGHATWYCDFARELAKECGTSSLLVGDSSASPRQILLIHPFVRALHLQALECILGLQAFLSAFPLHQNFVVDTAKTILDDTIDFNGLVLTEWKTVLSRVGELEGVTGDSPELRDLLITFSLTPPLSNASSFLSALLASPTLFLPPSLPTPPPESASSLPLDIIKRNRLAEKGDFKVCLRCGERSEKRVLLGNETGRWTAFEVGWEGRAETKANPIARHKHESRPLESPSKLRSSRLKACARGTGRASTQNPSPTPRFDGCRGST</sequence>
<feature type="transmembrane region" description="Helical" evidence="8">
    <location>
        <begin position="347"/>
        <end position="370"/>
    </location>
</feature>
<keyword evidence="2" id="KW-0813">Transport</keyword>
<evidence type="ECO:0000256" key="4">
    <source>
        <dbReference type="ARBA" id="ARBA00022989"/>
    </source>
</evidence>
<dbReference type="GO" id="GO:0016020">
    <property type="term" value="C:membrane"/>
    <property type="evidence" value="ECO:0007669"/>
    <property type="project" value="UniProtKB-SubCell"/>
</dbReference>
<dbReference type="EMBL" id="MCGR01000026">
    <property type="protein sequence ID" value="ORY79765.1"/>
    <property type="molecule type" value="Genomic_DNA"/>
</dbReference>
<feature type="transmembrane region" description="Helical" evidence="8">
    <location>
        <begin position="436"/>
        <end position="460"/>
    </location>
</feature>
<feature type="transmembrane region" description="Helical" evidence="8">
    <location>
        <begin position="320"/>
        <end position="340"/>
    </location>
</feature>
<feature type="transmembrane region" description="Helical" evidence="8">
    <location>
        <begin position="376"/>
        <end position="395"/>
    </location>
</feature>
<feature type="transmembrane region" description="Helical" evidence="8">
    <location>
        <begin position="211"/>
        <end position="233"/>
    </location>
</feature>
<dbReference type="InterPro" id="IPR011701">
    <property type="entry name" value="MFS"/>
</dbReference>
<dbReference type="Proteomes" id="UP000193467">
    <property type="component" value="Unassembled WGS sequence"/>
</dbReference>
<feature type="domain" description="Major facilitator superfamily (MFS) profile" evidence="9">
    <location>
        <begin position="57"/>
        <end position="463"/>
    </location>
</feature>
<name>A0A1Y2FA65_9BASI</name>
<accession>A0A1Y2FA65</accession>
<feature type="transmembrane region" description="Helical" evidence="8">
    <location>
        <begin position="128"/>
        <end position="147"/>
    </location>
</feature>
<dbReference type="PANTHER" id="PTHR43791">
    <property type="entry name" value="PERMEASE-RELATED"/>
    <property type="match status" value="1"/>
</dbReference>
<organism evidence="10 11">
    <name type="scientific">Leucosporidium creatinivorum</name>
    <dbReference type="NCBI Taxonomy" id="106004"/>
    <lineage>
        <taxon>Eukaryota</taxon>
        <taxon>Fungi</taxon>
        <taxon>Dikarya</taxon>
        <taxon>Basidiomycota</taxon>
        <taxon>Pucciniomycotina</taxon>
        <taxon>Microbotryomycetes</taxon>
        <taxon>Leucosporidiales</taxon>
        <taxon>Leucosporidium</taxon>
    </lineage>
</organism>
<dbReference type="FunFam" id="1.20.1250.20:FF:000064">
    <property type="entry name" value="MFS allantoate transporter"/>
    <property type="match status" value="1"/>
</dbReference>
<feature type="compositionally biased region" description="Low complexity" evidence="7">
    <location>
        <begin position="911"/>
        <end position="921"/>
    </location>
</feature>
<dbReference type="PROSITE" id="PS50850">
    <property type="entry name" value="MFS"/>
    <property type="match status" value="1"/>
</dbReference>
<comment type="subcellular location">
    <subcellularLocation>
        <location evidence="1">Membrane</location>
        <topology evidence="1">Multi-pass membrane protein</topology>
    </subcellularLocation>
</comment>
<dbReference type="PANTHER" id="PTHR43791:SF36">
    <property type="entry name" value="TRANSPORTER, PUTATIVE (AFU_ORTHOLOGUE AFUA_6G08340)-RELATED"/>
    <property type="match status" value="1"/>
</dbReference>
<feature type="region of interest" description="Disordered" evidence="7">
    <location>
        <begin position="535"/>
        <end position="563"/>
    </location>
</feature>
<feature type="transmembrane region" description="Helical" evidence="8">
    <location>
        <begin position="283"/>
        <end position="308"/>
    </location>
</feature>
<dbReference type="SUPFAM" id="SSF103473">
    <property type="entry name" value="MFS general substrate transporter"/>
    <property type="match status" value="1"/>
</dbReference>
<feature type="region of interest" description="Disordered" evidence="7">
    <location>
        <begin position="910"/>
        <end position="930"/>
    </location>
</feature>
<feature type="transmembrane region" description="Helical" evidence="8">
    <location>
        <begin position="94"/>
        <end position="116"/>
    </location>
</feature>
<keyword evidence="4 8" id="KW-1133">Transmembrane helix</keyword>
<comment type="similarity">
    <text evidence="6">Belongs to the major facilitator superfamily. Allantoate permease family.</text>
</comment>
<evidence type="ECO:0000256" key="3">
    <source>
        <dbReference type="ARBA" id="ARBA00022692"/>
    </source>
</evidence>
<dbReference type="GO" id="GO:0022857">
    <property type="term" value="F:transmembrane transporter activity"/>
    <property type="evidence" value="ECO:0007669"/>
    <property type="project" value="InterPro"/>
</dbReference>
<dbReference type="InterPro" id="IPR036259">
    <property type="entry name" value="MFS_trans_sf"/>
</dbReference>